<reference evidence="1" key="1">
    <citation type="submission" date="2020-01" db="EMBL/GenBank/DDBJ databases">
        <title>Identification and distribution of gene clusters putatively required for synthesis of sphingolipid metabolism inhibitors in phylogenetically diverse species of the filamentous fungus Fusarium.</title>
        <authorList>
            <person name="Kim H.-S."/>
            <person name="Busman M."/>
            <person name="Brown D.W."/>
            <person name="Divon H."/>
            <person name="Uhlig S."/>
            <person name="Proctor R.H."/>
        </authorList>
    </citation>
    <scope>NUCLEOTIDE SEQUENCE</scope>
    <source>
        <strain evidence="1">NRRL 31653</strain>
    </source>
</reference>
<evidence type="ECO:0000313" key="1">
    <source>
        <dbReference type="EMBL" id="KAF4494459.1"/>
    </source>
</evidence>
<dbReference type="SUPFAM" id="SSF48403">
    <property type="entry name" value="Ankyrin repeat"/>
    <property type="match status" value="1"/>
</dbReference>
<accession>A0A9P5B309</accession>
<dbReference type="AlphaFoldDB" id="A0A9P5B309"/>
<evidence type="ECO:0008006" key="3">
    <source>
        <dbReference type="Google" id="ProtNLM"/>
    </source>
</evidence>
<organism evidence="1 2">
    <name type="scientific">Fusarium agapanthi</name>
    <dbReference type="NCBI Taxonomy" id="1803897"/>
    <lineage>
        <taxon>Eukaryota</taxon>
        <taxon>Fungi</taxon>
        <taxon>Dikarya</taxon>
        <taxon>Ascomycota</taxon>
        <taxon>Pezizomycotina</taxon>
        <taxon>Sordariomycetes</taxon>
        <taxon>Hypocreomycetidae</taxon>
        <taxon>Hypocreales</taxon>
        <taxon>Nectriaceae</taxon>
        <taxon>Fusarium</taxon>
        <taxon>Fusarium fujikuroi species complex</taxon>
    </lineage>
</organism>
<protein>
    <recommendedName>
        <fullName evidence="3">Ankyrin repeat protein</fullName>
    </recommendedName>
</protein>
<proteinExistence type="predicted"/>
<dbReference type="EMBL" id="LUFC02000766">
    <property type="protein sequence ID" value="KAF4494459.1"/>
    <property type="molecule type" value="Genomic_DNA"/>
</dbReference>
<dbReference type="Gene3D" id="1.25.40.20">
    <property type="entry name" value="Ankyrin repeat-containing domain"/>
    <property type="match status" value="1"/>
</dbReference>
<dbReference type="InterPro" id="IPR036770">
    <property type="entry name" value="Ankyrin_rpt-contain_sf"/>
</dbReference>
<name>A0A9P5B309_9HYPO</name>
<dbReference type="OrthoDB" id="194358at2759"/>
<evidence type="ECO:0000313" key="2">
    <source>
        <dbReference type="Proteomes" id="UP000737391"/>
    </source>
</evidence>
<sequence length="532" mass="60094">MPSPSVRRPSPSQGLVNAPAVKTFRIAELLFLIVEELGERTEQEPGYQNLGSLGNLILTNKSLFISLQAYLYAQDLEDDCHKGLQHAVFNCSDQLGYRIVSKYPVLLLRLNINKIYKRSTANARATFTLLHIAAARQQHRVIRKLGHLGAKYQEVKSFHLVLPQKFRDLLEKETALSNHLHRLRWNPALAPLIQQDVETFDLLDEFWNAAYVGTFNLAVAFAAHGVATPDPPFWSMTVHHLAASLTDQKYSVSLLRHAVKMHPSLNETPGGLERYSVLHFAIQAFSLKALRYLLESGIGFGPYVVDSLGNNPLHCVFRLALESANNGTLRAVCKRMADDLMDNHGFHHRMVRTCWPYESPVLILAQSALIDWNGRQYMIKYLLEKCLKSEVDMKFHRNYDPTVHQNTLNIPDACGNTALAFIAQAIVAHGGNDAMEALFNKMIRHGAMINLDINPRYRPRKYAHSIKYMVQAAEGCTRFKKQVDRLGGSLHQAEIDGTAVGYDGIEQRDHVPHVHSLPSHHLFFQGHPRINL</sequence>
<dbReference type="Proteomes" id="UP000737391">
    <property type="component" value="Unassembled WGS sequence"/>
</dbReference>
<gene>
    <name evidence="1" type="ORF">FAGAP_9417</name>
</gene>
<comment type="caution">
    <text evidence="1">The sequence shown here is derived from an EMBL/GenBank/DDBJ whole genome shotgun (WGS) entry which is preliminary data.</text>
</comment>
<keyword evidence="2" id="KW-1185">Reference proteome</keyword>